<keyword evidence="4 8" id="KW-0028">Amino-acid biosynthesis</keyword>
<comment type="catalytic activity">
    <reaction evidence="8">
        <text>L-proline + NAD(+) = (S)-1-pyrroline-5-carboxylate + NADH + 2 H(+)</text>
        <dbReference type="Rhea" id="RHEA:14105"/>
        <dbReference type="ChEBI" id="CHEBI:15378"/>
        <dbReference type="ChEBI" id="CHEBI:17388"/>
        <dbReference type="ChEBI" id="CHEBI:57540"/>
        <dbReference type="ChEBI" id="CHEBI:57945"/>
        <dbReference type="ChEBI" id="CHEBI:60039"/>
        <dbReference type="EC" id="1.5.1.2"/>
    </reaction>
</comment>
<dbReference type="Gene3D" id="1.10.3730.10">
    <property type="entry name" value="ProC C-terminal domain-like"/>
    <property type="match status" value="1"/>
</dbReference>
<dbReference type="RefSeq" id="WP_146659703.1">
    <property type="nucleotide sequence ID" value="NZ_CP019791.1"/>
</dbReference>
<protein>
    <recommendedName>
        <fullName evidence="8 9">Pyrroline-5-carboxylate reductase</fullName>
        <shortName evidence="8">P5C reductase</shortName>
        <shortName evidence="8">P5CR</shortName>
        <ecNumber evidence="8 9">1.5.1.2</ecNumber>
    </recommendedName>
    <alternativeName>
        <fullName evidence="8">PCA reductase</fullName>
    </alternativeName>
</protein>
<dbReference type="InterPro" id="IPR008927">
    <property type="entry name" value="6-PGluconate_DH-like_C_sf"/>
</dbReference>
<evidence type="ECO:0000256" key="5">
    <source>
        <dbReference type="ARBA" id="ARBA00022650"/>
    </source>
</evidence>
<dbReference type="InterPro" id="IPR000304">
    <property type="entry name" value="Pyrroline-COOH_reductase"/>
</dbReference>
<dbReference type="STRING" id="1936003.STSP2_00598"/>
<gene>
    <name evidence="8 13" type="primary">proC</name>
    <name evidence="13" type="ORF">STSP2_00598</name>
</gene>
<evidence type="ECO:0000259" key="12">
    <source>
        <dbReference type="Pfam" id="PF14748"/>
    </source>
</evidence>
<keyword evidence="6 8" id="KW-0521">NADP</keyword>
<comment type="similarity">
    <text evidence="2 8">Belongs to the pyrroline-5-carboxylate reductase family.</text>
</comment>
<feature type="domain" description="Pyrroline-5-carboxylate reductase dimerisation" evidence="12">
    <location>
        <begin position="160"/>
        <end position="267"/>
    </location>
</feature>
<evidence type="ECO:0000256" key="8">
    <source>
        <dbReference type="HAMAP-Rule" id="MF_01925"/>
    </source>
</evidence>
<sequence>MNKIGFIGSGNMAEALIKGIISANLYAPENVLVSDIRQDRLKYLAEEYGVQPASSNTELASQVDVLVLSVKPQNMAAVLEEIQDSLNDSAVVISIAAGITTERIAQFLGDVPIIRAMPNTPAMVDQGATAVVIRNTGPRQFKAGLDVFMAVGKVEVLEDESLIDAVTAVSGTGPAYFFLLMEELINVAIDMGLPADIAKELVFQTAKGAGLLAEMAYSRNETPGQLRERVTSPGGTTAAAMKVLKDLDFNGIMTKALTAARDRSRELSQ</sequence>
<feature type="binding site" evidence="10">
    <location>
        <begin position="7"/>
        <end position="12"/>
    </location>
    <ligand>
        <name>NADP(+)</name>
        <dbReference type="ChEBI" id="CHEBI:58349"/>
    </ligand>
</feature>
<comment type="pathway">
    <text evidence="8">Amino-acid biosynthesis; L-proline biosynthesis; L-proline from L-glutamate 5-semialdehyde: step 1/1.</text>
</comment>
<dbReference type="SUPFAM" id="SSF48179">
    <property type="entry name" value="6-phosphogluconate dehydrogenase C-terminal domain-like"/>
    <property type="match status" value="1"/>
</dbReference>
<dbReference type="Gene3D" id="3.40.50.720">
    <property type="entry name" value="NAD(P)-binding Rossmann-like Domain"/>
    <property type="match status" value="1"/>
</dbReference>
<evidence type="ECO:0000256" key="9">
    <source>
        <dbReference type="NCBIfam" id="TIGR00112"/>
    </source>
</evidence>
<dbReference type="OrthoDB" id="9805754at2"/>
<dbReference type="InterPro" id="IPR029036">
    <property type="entry name" value="P5CR_dimer"/>
</dbReference>
<dbReference type="GO" id="GO:0004735">
    <property type="term" value="F:pyrroline-5-carboxylate reductase activity"/>
    <property type="evidence" value="ECO:0007669"/>
    <property type="project" value="UniProtKB-UniRule"/>
</dbReference>
<proteinExistence type="inferred from homology"/>
<organism evidence="13 14">
    <name type="scientific">Anaerohalosphaera lusitana</name>
    <dbReference type="NCBI Taxonomy" id="1936003"/>
    <lineage>
        <taxon>Bacteria</taxon>
        <taxon>Pseudomonadati</taxon>
        <taxon>Planctomycetota</taxon>
        <taxon>Phycisphaerae</taxon>
        <taxon>Sedimentisphaerales</taxon>
        <taxon>Anaerohalosphaeraceae</taxon>
        <taxon>Anaerohalosphaera</taxon>
    </lineage>
</organism>
<dbReference type="EC" id="1.5.1.2" evidence="8 9"/>
<reference evidence="14" key="1">
    <citation type="submission" date="2017-02" db="EMBL/GenBank/DDBJ databases">
        <title>Comparative genomics and description of representatives of a novel lineage of planctomycetes thriving in anoxic sediments.</title>
        <authorList>
            <person name="Spring S."/>
            <person name="Bunk B."/>
            <person name="Sproer C."/>
        </authorList>
    </citation>
    <scope>NUCLEOTIDE SEQUENCE [LARGE SCALE GENOMIC DNA]</scope>
    <source>
        <strain evidence="14">ST-NAGAB-D1</strain>
    </source>
</reference>
<dbReference type="GO" id="GO:0005737">
    <property type="term" value="C:cytoplasm"/>
    <property type="evidence" value="ECO:0007669"/>
    <property type="project" value="UniProtKB-SubCell"/>
</dbReference>
<feature type="binding site" evidence="10">
    <location>
        <position position="56"/>
    </location>
    <ligand>
        <name>NADPH</name>
        <dbReference type="ChEBI" id="CHEBI:57783"/>
    </ligand>
</feature>
<dbReference type="AlphaFoldDB" id="A0A1U9NHQ3"/>
<evidence type="ECO:0000256" key="1">
    <source>
        <dbReference type="ARBA" id="ARBA00004496"/>
    </source>
</evidence>
<dbReference type="SUPFAM" id="SSF51735">
    <property type="entry name" value="NAD(P)-binding Rossmann-fold domains"/>
    <property type="match status" value="1"/>
</dbReference>
<dbReference type="HAMAP" id="MF_01925">
    <property type="entry name" value="P5C_reductase"/>
    <property type="match status" value="1"/>
</dbReference>
<keyword evidence="14" id="KW-1185">Reference proteome</keyword>
<evidence type="ECO:0000256" key="10">
    <source>
        <dbReference type="PIRSR" id="PIRSR000193-1"/>
    </source>
</evidence>
<comment type="subcellular location">
    <subcellularLocation>
        <location evidence="1 8">Cytoplasm</location>
    </subcellularLocation>
</comment>
<evidence type="ECO:0000256" key="6">
    <source>
        <dbReference type="ARBA" id="ARBA00022857"/>
    </source>
</evidence>
<dbReference type="UniPathway" id="UPA00098">
    <property type="reaction ID" value="UER00361"/>
</dbReference>
<evidence type="ECO:0000256" key="7">
    <source>
        <dbReference type="ARBA" id="ARBA00023002"/>
    </source>
</evidence>
<dbReference type="NCBIfam" id="TIGR00112">
    <property type="entry name" value="proC"/>
    <property type="match status" value="1"/>
</dbReference>
<dbReference type="PANTHER" id="PTHR11645:SF0">
    <property type="entry name" value="PYRROLINE-5-CARBOXYLATE REDUCTASE 3"/>
    <property type="match status" value="1"/>
</dbReference>
<keyword evidence="5 8" id="KW-0641">Proline biosynthesis</keyword>
<evidence type="ECO:0000256" key="3">
    <source>
        <dbReference type="ARBA" id="ARBA00022490"/>
    </source>
</evidence>
<dbReference type="KEGG" id="alus:STSP2_00598"/>
<dbReference type="PIRSF" id="PIRSF000193">
    <property type="entry name" value="Pyrrol-5-carb_rd"/>
    <property type="match status" value="1"/>
</dbReference>
<dbReference type="GO" id="GO:0055129">
    <property type="term" value="P:L-proline biosynthetic process"/>
    <property type="evidence" value="ECO:0007669"/>
    <property type="project" value="UniProtKB-UniRule"/>
</dbReference>
<comment type="catalytic activity">
    <reaction evidence="8">
        <text>L-proline + NADP(+) = (S)-1-pyrroline-5-carboxylate + NADPH + 2 H(+)</text>
        <dbReference type="Rhea" id="RHEA:14109"/>
        <dbReference type="ChEBI" id="CHEBI:15378"/>
        <dbReference type="ChEBI" id="CHEBI:17388"/>
        <dbReference type="ChEBI" id="CHEBI:57783"/>
        <dbReference type="ChEBI" id="CHEBI:58349"/>
        <dbReference type="ChEBI" id="CHEBI:60039"/>
        <dbReference type="EC" id="1.5.1.2"/>
    </reaction>
</comment>
<accession>A0A1U9NHQ3</accession>
<dbReference type="FunFam" id="1.10.3730.10:FF:000001">
    <property type="entry name" value="Pyrroline-5-carboxylate reductase"/>
    <property type="match status" value="1"/>
</dbReference>
<evidence type="ECO:0000313" key="13">
    <source>
        <dbReference type="EMBL" id="AQT67451.1"/>
    </source>
</evidence>
<evidence type="ECO:0000256" key="2">
    <source>
        <dbReference type="ARBA" id="ARBA00005525"/>
    </source>
</evidence>
<comment type="function">
    <text evidence="8">Catalyzes the reduction of 1-pyrroline-5-carboxylate (PCA) to L-proline.</text>
</comment>
<dbReference type="FunFam" id="3.40.50.720:FF:000190">
    <property type="entry name" value="Pyrroline-5-carboxylate reductase"/>
    <property type="match status" value="1"/>
</dbReference>
<dbReference type="InterPro" id="IPR036291">
    <property type="entry name" value="NAD(P)-bd_dom_sf"/>
</dbReference>
<dbReference type="InterPro" id="IPR028939">
    <property type="entry name" value="P5C_Rdtase_cat_N"/>
</dbReference>
<dbReference type="PANTHER" id="PTHR11645">
    <property type="entry name" value="PYRROLINE-5-CARBOXYLATE REDUCTASE"/>
    <property type="match status" value="1"/>
</dbReference>
<keyword evidence="7 8" id="KW-0560">Oxidoreductase</keyword>
<dbReference type="EMBL" id="CP019791">
    <property type="protein sequence ID" value="AQT67451.1"/>
    <property type="molecule type" value="Genomic_DNA"/>
</dbReference>
<dbReference type="Pfam" id="PF14748">
    <property type="entry name" value="P5CR_dimer"/>
    <property type="match status" value="1"/>
</dbReference>
<evidence type="ECO:0000313" key="14">
    <source>
        <dbReference type="Proteomes" id="UP000189674"/>
    </source>
</evidence>
<keyword evidence="3 8" id="KW-0963">Cytoplasm</keyword>
<evidence type="ECO:0000256" key="4">
    <source>
        <dbReference type="ARBA" id="ARBA00022605"/>
    </source>
</evidence>
<name>A0A1U9NHQ3_9BACT</name>
<dbReference type="Pfam" id="PF03807">
    <property type="entry name" value="F420_oxidored"/>
    <property type="match status" value="1"/>
</dbReference>
<feature type="domain" description="Pyrroline-5-carboxylate reductase catalytic N-terminal" evidence="11">
    <location>
        <begin position="3"/>
        <end position="98"/>
    </location>
</feature>
<evidence type="ECO:0000259" key="11">
    <source>
        <dbReference type="Pfam" id="PF03807"/>
    </source>
</evidence>
<dbReference type="Proteomes" id="UP000189674">
    <property type="component" value="Chromosome"/>
</dbReference>